<dbReference type="EMBL" id="JPOX01000014">
    <property type="protein sequence ID" value="KFX47711.1"/>
    <property type="molecule type" value="Genomic_DNA"/>
</dbReference>
<organism evidence="1">
    <name type="scientific">Talaromyces marneffei PM1</name>
    <dbReference type="NCBI Taxonomy" id="1077442"/>
    <lineage>
        <taxon>Eukaryota</taxon>
        <taxon>Fungi</taxon>
        <taxon>Dikarya</taxon>
        <taxon>Ascomycota</taxon>
        <taxon>Pezizomycotina</taxon>
        <taxon>Eurotiomycetes</taxon>
        <taxon>Eurotiomycetidae</taxon>
        <taxon>Eurotiales</taxon>
        <taxon>Trichocomaceae</taxon>
        <taxon>Talaromyces</taxon>
        <taxon>Talaromyces sect. Talaromyces</taxon>
    </lineage>
</organism>
<comment type="caution">
    <text evidence="1">The sequence shown here is derived from an EMBL/GenBank/DDBJ whole genome shotgun (WGS) entry which is preliminary data.</text>
</comment>
<accession>A0A093VM15</accession>
<gene>
    <name evidence="1" type="ORF">GQ26_0141210</name>
</gene>
<reference evidence="1" key="1">
    <citation type="journal article" date="2014" name="PLoS Genet.">
        <title>Signature Gene Expression Reveals Novel Clues to the Molecular Mechanisms of Dimorphic Transition in Penicillium marneffei.</title>
        <authorList>
            <person name="Yang E."/>
            <person name="Wang G."/>
            <person name="Cai J."/>
            <person name="Woo P.C."/>
            <person name="Lau S.K."/>
            <person name="Yuen K.-Y."/>
            <person name="Chow W.-N."/>
            <person name="Lin X."/>
        </authorList>
    </citation>
    <scope>NUCLEOTIDE SEQUENCE [LARGE SCALE GENOMIC DNA]</scope>
    <source>
        <strain evidence="1">PM1</strain>
    </source>
</reference>
<evidence type="ECO:0000313" key="1">
    <source>
        <dbReference type="EMBL" id="KFX47711.1"/>
    </source>
</evidence>
<dbReference type="Gene3D" id="2.40.160.20">
    <property type="match status" value="1"/>
</dbReference>
<dbReference type="AlphaFoldDB" id="A0A093VM15"/>
<protein>
    <submittedName>
        <fullName evidence="1">Uncharacterized protein</fullName>
    </submittedName>
</protein>
<proteinExistence type="predicted"/>
<dbReference type="Pfam" id="PF11578">
    <property type="entry name" value="DUF3237"/>
    <property type="match status" value="1"/>
</dbReference>
<sequence length="171" mass="18500">MAGFPTLKPAFTVRVSVDAPFPVGSHHRKTSLVVVPMVGGTVISEPGFTPALNAKFEGTGNDYIRNDPDGKRMRLNAHGIVRASQLTMTQLIYLHYQGTVNLTEGVIKALSGQAGDSETPFGDSFTHFDLETGDERYKDLENGVFVGQGHFVTKTGEKTIVEYKVSQVLAG</sequence>
<name>A0A093VM15_TALMA</name>